<evidence type="ECO:0000256" key="3">
    <source>
        <dbReference type="ARBA" id="ARBA00022795"/>
    </source>
</evidence>
<reference evidence="5" key="1">
    <citation type="submission" date="2018-06" db="EMBL/GenBank/DDBJ databases">
        <authorList>
            <person name="Zhirakovskaya E."/>
        </authorList>
    </citation>
    <scope>NUCLEOTIDE SEQUENCE</scope>
</reference>
<dbReference type="InterPro" id="IPR008622">
    <property type="entry name" value="FliT"/>
</dbReference>
<gene>
    <name evidence="5" type="ORF">MNBD_GAMMA06-1963</name>
</gene>
<evidence type="ECO:0000256" key="4">
    <source>
        <dbReference type="ARBA" id="ARBA00023186"/>
    </source>
</evidence>
<protein>
    <recommendedName>
        <fullName evidence="6">Flagellar protein FliT</fullName>
    </recommendedName>
</protein>
<evidence type="ECO:0008006" key="6">
    <source>
        <dbReference type="Google" id="ProtNLM"/>
    </source>
</evidence>
<keyword evidence="3" id="KW-1005">Bacterial flagellum biogenesis</keyword>
<organism evidence="5">
    <name type="scientific">hydrothermal vent metagenome</name>
    <dbReference type="NCBI Taxonomy" id="652676"/>
    <lineage>
        <taxon>unclassified sequences</taxon>
        <taxon>metagenomes</taxon>
        <taxon>ecological metagenomes</taxon>
    </lineage>
</organism>
<dbReference type="AlphaFoldDB" id="A0A3B0WCR7"/>
<comment type="subcellular location">
    <subcellularLocation>
        <location evidence="1">Cytoplasm</location>
    </subcellularLocation>
</comment>
<evidence type="ECO:0000313" key="5">
    <source>
        <dbReference type="EMBL" id="VAW53101.1"/>
    </source>
</evidence>
<proteinExistence type="predicted"/>
<dbReference type="Gene3D" id="1.20.58.380">
    <property type="entry name" value="Flagellar protein flit"/>
    <property type="match status" value="1"/>
</dbReference>
<accession>A0A3B0WCR7</accession>
<evidence type="ECO:0000256" key="1">
    <source>
        <dbReference type="ARBA" id="ARBA00004496"/>
    </source>
</evidence>
<keyword evidence="4" id="KW-0143">Chaperone</keyword>
<dbReference type="EMBL" id="UOFD01000057">
    <property type="protein sequence ID" value="VAW53101.1"/>
    <property type="molecule type" value="Genomic_DNA"/>
</dbReference>
<dbReference type="Pfam" id="PF05400">
    <property type="entry name" value="FliT"/>
    <property type="match status" value="1"/>
</dbReference>
<sequence length="102" mass="11560">MSNKQLQSAITYSEVMLEDAQAGNWDRVFDIEVQRSELLEKLFSGNIQENNIDDMDAKIREIITINKKLEAITLKARNNAQNDITSINKGRQAINSYAQNAS</sequence>
<keyword evidence="2" id="KW-0963">Cytoplasm</keyword>
<name>A0A3B0WCR7_9ZZZZ</name>
<evidence type="ECO:0000256" key="2">
    <source>
        <dbReference type="ARBA" id="ARBA00022490"/>
    </source>
</evidence>